<keyword evidence="2" id="KW-1185">Reference proteome</keyword>
<dbReference type="InterPro" id="IPR010064">
    <property type="entry name" value="HK97-gp10_tail"/>
</dbReference>
<evidence type="ECO:0000313" key="2">
    <source>
        <dbReference type="Proteomes" id="UP000501830"/>
    </source>
</evidence>
<name>A0A6G7WEF4_9LACT</name>
<dbReference type="NCBIfam" id="TIGR01725">
    <property type="entry name" value="phge_HK97_gp10"/>
    <property type="match status" value="1"/>
</dbReference>
<accession>A0A6G7WEF4</accession>
<dbReference type="RefSeq" id="WP_166061665.1">
    <property type="nucleotide sequence ID" value="NZ_CP049889.1"/>
</dbReference>
<dbReference type="AlphaFoldDB" id="A0A6G7WEF4"/>
<organism evidence="1 2">
    <name type="scientific">Jeotgalibaca porci</name>
    <dbReference type="NCBI Taxonomy" id="1868793"/>
    <lineage>
        <taxon>Bacteria</taxon>
        <taxon>Bacillati</taxon>
        <taxon>Bacillota</taxon>
        <taxon>Bacilli</taxon>
        <taxon>Lactobacillales</taxon>
        <taxon>Carnobacteriaceae</taxon>
        <taxon>Jeotgalibaca</taxon>
    </lineage>
</organism>
<dbReference type="GeneID" id="94551678"/>
<reference evidence="1 2" key="1">
    <citation type="journal article" date="2017" name="Int. J. Syst. Evol. Microbiol.">
        <title>Jeotgalibaca porci sp. nov. and Jeotgalibaca arthritidis sp. nov., isolated from pigs, and emended description of the genus Jeotgalibaca.</title>
        <authorList>
            <person name="Zamora L."/>
            <person name="Perez-Sancho M."/>
            <person name="Dominguez L."/>
            <person name="Fernandez-Garayzabal J.F."/>
            <person name="Vela A.I."/>
        </authorList>
    </citation>
    <scope>NUCLEOTIDE SEQUENCE [LARGE SCALE GENOMIC DNA]</scope>
    <source>
        <strain evidence="1 2">CCUG 69148</strain>
    </source>
</reference>
<proteinExistence type="predicted"/>
<sequence>MAGLIKFEGADEFEGLLSKAFKQAPDVANKVVKNTTEKGMAKAKRLAPRDTWFLHDNIYTEYKPLSGYVHSPASYSGYQEYGTRYMSAQPFMRPMMQWLAPQFERDMKDAMEGTLR</sequence>
<dbReference type="Pfam" id="PF04883">
    <property type="entry name" value="HK97-gp10_like"/>
    <property type="match status" value="1"/>
</dbReference>
<evidence type="ECO:0008006" key="3">
    <source>
        <dbReference type="Google" id="ProtNLM"/>
    </source>
</evidence>
<protein>
    <recommendedName>
        <fullName evidence="3">HK97 gp10 family phage protein</fullName>
    </recommendedName>
</protein>
<dbReference type="Proteomes" id="UP000501830">
    <property type="component" value="Chromosome"/>
</dbReference>
<evidence type="ECO:0000313" key="1">
    <source>
        <dbReference type="EMBL" id="QIK50622.1"/>
    </source>
</evidence>
<gene>
    <name evidence="1" type="ORF">G7058_00220</name>
</gene>
<dbReference type="EMBL" id="CP049889">
    <property type="protein sequence ID" value="QIK50622.1"/>
    <property type="molecule type" value="Genomic_DNA"/>
</dbReference>
<dbReference type="KEGG" id="jpo:G7058_00220"/>